<feature type="transmembrane region" description="Helical" evidence="11">
    <location>
        <begin position="284"/>
        <end position="309"/>
    </location>
</feature>
<gene>
    <name evidence="12" type="ORF">X975_13413</name>
</gene>
<keyword evidence="13" id="KW-1185">Reference proteome</keyword>
<dbReference type="OrthoDB" id="6407650at2759"/>
<feature type="transmembrane region" description="Helical" evidence="11">
    <location>
        <begin position="245"/>
        <end position="264"/>
    </location>
</feature>
<feature type="non-terminal residue" evidence="12">
    <location>
        <position position="470"/>
    </location>
</feature>
<feature type="active site" evidence="9">
    <location>
        <position position="376"/>
    </location>
</feature>
<evidence type="ECO:0000256" key="1">
    <source>
        <dbReference type="ARBA" id="ARBA00004477"/>
    </source>
</evidence>
<dbReference type="InterPro" id="IPR004299">
    <property type="entry name" value="MBOAT_fam"/>
</dbReference>
<sequence length="470" mass="55026">MHSEPSSPEMEKSSMANGFTSASGEKHDEPKRNSLPRKVYVMRNSVLTDLMEVNHLQTVFNISVSVCILLLINAVIYYSADPQMLQQDIGVMIWGASKLKLFANIWLSFNLYALFIYQGFRLWIYLRNTIHTKLADSIFLLLYIVSIAILFTATAYVSRKHDFPPITGFALVAEQVRIFMKVYSFIRENVPRALRYNPKKDGNPDYKPHPPLTHFIYFLFIPAFIYRDSYPMKKDISWKFVFNNLFKFISCIFIAYCVFTRFNVDIFKNIGVIQFTLPQAALTFAGAIVIGSMILFLIFYGILHCWLNIFAEILHFGDREFYQDWWNSTSFSQYYRKWNTVVYDWLYAYVYSDTHRLGCSRSVSLVLVFIVSAIVHEYIISLSLGFFYPALLVVYSTLGVFFVFLTKKRTAQLWNTFMWTMLFFGWGLLVSLYTAEWYARANCQTTVEDPILDFFMPRSWNQKCVILKYS</sequence>
<dbReference type="OMA" id="LWNTFMW"/>
<evidence type="ECO:0000313" key="13">
    <source>
        <dbReference type="Proteomes" id="UP000054359"/>
    </source>
</evidence>
<evidence type="ECO:0000256" key="2">
    <source>
        <dbReference type="ARBA" id="ARBA00009010"/>
    </source>
</evidence>
<evidence type="ECO:0000256" key="5">
    <source>
        <dbReference type="ARBA" id="ARBA00022824"/>
    </source>
</evidence>
<dbReference type="GO" id="GO:0008374">
    <property type="term" value="F:O-acyltransferase activity"/>
    <property type="evidence" value="ECO:0007669"/>
    <property type="project" value="InterPro"/>
</dbReference>
<protein>
    <recommendedName>
        <fullName evidence="14">Sterol O-acyltransferase 1</fullName>
    </recommendedName>
</protein>
<keyword evidence="6 11" id="KW-1133">Transmembrane helix</keyword>
<name>A0A087TMZ3_STEMI</name>
<dbReference type="Pfam" id="PF03062">
    <property type="entry name" value="MBOAT"/>
    <property type="match status" value="1"/>
</dbReference>
<organism evidence="12 13">
    <name type="scientific">Stegodyphus mimosarum</name>
    <name type="common">African social velvet spider</name>
    <dbReference type="NCBI Taxonomy" id="407821"/>
    <lineage>
        <taxon>Eukaryota</taxon>
        <taxon>Metazoa</taxon>
        <taxon>Ecdysozoa</taxon>
        <taxon>Arthropoda</taxon>
        <taxon>Chelicerata</taxon>
        <taxon>Arachnida</taxon>
        <taxon>Araneae</taxon>
        <taxon>Araneomorphae</taxon>
        <taxon>Entelegynae</taxon>
        <taxon>Eresoidea</taxon>
        <taxon>Eresidae</taxon>
        <taxon>Stegodyphus</taxon>
    </lineage>
</organism>
<feature type="transmembrane region" description="Helical" evidence="11">
    <location>
        <begin position="362"/>
        <end position="380"/>
    </location>
</feature>
<evidence type="ECO:0008006" key="14">
    <source>
        <dbReference type="Google" id="ProtNLM"/>
    </source>
</evidence>
<comment type="subcellular location">
    <subcellularLocation>
        <location evidence="1">Endoplasmic reticulum membrane</location>
        <topology evidence="1">Multi-pass membrane protein</topology>
    </subcellularLocation>
</comment>
<dbReference type="AlphaFoldDB" id="A0A087TMZ3"/>
<feature type="transmembrane region" description="Helical" evidence="11">
    <location>
        <begin position="417"/>
        <end position="435"/>
    </location>
</feature>
<feature type="transmembrane region" description="Helical" evidence="11">
    <location>
        <begin position="59"/>
        <end position="80"/>
    </location>
</feature>
<dbReference type="PANTHER" id="PTHR10408">
    <property type="entry name" value="STEROL O-ACYLTRANSFERASE"/>
    <property type="match status" value="1"/>
</dbReference>
<evidence type="ECO:0000256" key="10">
    <source>
        <dbReference type="SAM" id="MobiDB-lite"/>
    </source>
</evidence>
<proteinExistence type="inferred from homology"/>
<dbReference type="InterPro" id="IPR014371">
    <property type="entry name" value="Oat_ACAT_DAG_ARE"/>
</dbReference>
<accession>A0A087TMZ3</accession>
<evidence type="ECO:0000313" key="12">
    <source>
        <dbReference type="EMBL" id="KFM66482.1"/>
    </source>
</evidence>
<evidence type="ECO:0000256" key="6">
    <source>
        <dbReference type="ARBA" id="ARBA00022989"/>
    </source>
</evidence>
<dbReference type="PIRSF" id="PIRSF000439">
    <property type="entry name" value="Oat_ACAT_DAG_ARE"/>
    <property type="match status" value="1"/>
</dbReference>
<evidence type="ECO:0000256" key="4">
    <source>
        <dbReference type="ARBA" id="ARBA00022692"/>
    </source>
</evidence>
<dbReference type="GO" id="GO:0008203">
    <property type="term" value="P:cholesterol metabolic process"/>
    <property type="evidence" value="ECO:0007669"/>
    <property type="project" value="TreeGrafter"/>
</dbReference>
<feature type="transmembrane region" description="Helical" evidence="11">
    <location>
        <begin position="206"/>
        <end position="225"/>
    </location>
</feature>
<comment type="similarity">
    <text evidence="2">Belongs to the membrane-bound acyltransferase family. Sterol o-acyltransferase subfamily.</text>
</comment>
<dbReference type="PANTHER" id="PTHR10408:SF8">
    <property type="entry name" value="O-ACYLTRANSFERASE"/>
    <property type="match status" value="1"/>
</dbReference>
<reference evidence="12 13" key="1">
    <citation type="submission" date="2013-11" db="EMBL/GenBank/DDBJ databases">
        <title>Genome sequencing of Stegodyphus mimosarum.</title>
        <authorList>
            <person name="Bechsgaard J."/>
        </authorList>
    </citation>
    <scope>NUCLEOTIDE SEQUENCE [LARGE SCALE GENOMIC DNA]</scope>
</reference>
<keyword evidence="5" id="KW-0256">Endoplasmic reticulum</keyword>
<dbReference type="STRING" id="407821.A0A087TMZ3"/>
<keyword evidence="3" id="KW-0808">Transferase</keyword>
<feature type="transmembrane region" description="Helical" evidence="11">
    <location>
        <begin position="386"/>
        <end position="405"/>
    </location>
</feature>
<keyword evidence="4 11" id="KW-0812">Transmembrane</keyword>
<feature type="transmembrane region" description="Helical" evidence="11">
    <location>
        <begin position="101"/>
        <end position="126"/>
    </location>
</feature>
<dbReference type="Proteomes" id="UP000054359">
    <property type="component" value="Unassembled WGS sequence"/>
</dbReference>
<keyword evidence="7 11" id="KW-0472">Membrane</keyword>
<dbReference type="GO" id="GO:0005789">
    <property type="term" value="C:endoplasmic reticulum membrane"/>
    <property type="evidence" value="ECO:0007669"/>
    <property type="project" value="UniProtKB-SubCell"/>
</dbReference>
<evidence type="ECO:0000256" key="7">
    <source>
        <dbReference type="ARBA" id="ARBA00023136"/>
    </source>
</evidence>
<evidence type="ECO:0000256" key="8">
    <source>
        <dbReference type="ARBA" id="ARBA00023315"/>
    </source>
</evidence>
<evidence type="ECO:0000256" key="9">
    <source>
        <dbReference type="PIRSR" id="PIRSR000439-1"/>
    </source>
</evidence>
<keyword evidence="8" id="KW-0012">Acyltransferase</keyword>
<feature type="region of interest" description="Disordered" evidence="10">
    <location>
        <begin position="1"/>
        <end position="32"/>
    </location>
</feature>
<feature type="transmembrane region" description="Helical" evidence="11">
    <location>
        <begin position="138"/>
        <end position="157"/>
    </location>
</feature>
<evidence type="ECO:0000256" key="11">
    <source>
        <dbReference type="SAM" id="Phobius"/>
    </source>
</evidence>
<evidence type="ECO:0000256" key="3">
    <source>
        <dbReference type="ARBA" id="ARBA00022679"/>
    </source>
</evidence>
<dbReference type="EMBL" id="KK115971">
    <property type="protein sequence ID" value="KFM66482.1"/>
    <property type="molecule type" value="Genomic_DNA"/>
</dbReference>